<name>A0A0F9EPK6_9ZZZZ</name>
<organism evidence="1">
    <name type="scientific">marine sediment metagenome</name>
    <dbReference type="NCBI Taxonomy" id="412755"/>
    <lineage>
        <taxon>unclassified sequences</taxon>
        <taxon>metagenomes</taxon>
        <taxon>ecological metagenomes</taxon>
    </lineage>
</organism>
<dbReference type="AlphaFoldDB" id="A0A0F9EPK6"/>
<accession>A0A0F9EPK6</accession>
<dbReference type="EMBL" id="LAZR01033893">
    <property type="protein sequence ID" value="KKL46825.1"/>
    <property type="molecule type" value="Genomic_DNA"/>
</dbReference>
<sequence>MLRRVLISVIFILAALAMFAGAAQADDFKIAIMQDKVGDAKKFHPLLDYLNSKEVHARFLTARNYPAAANLFASGKVDAMFSGSGIAGSFIIKDLAYPVVRPLSKGGWSTYWAVVLAPKGSAKFNNSSSYFKDKKVIFGSLASSGEIFFRSIPGSVSAAGAELKAPSHGSAIKTLGKGKADVAIVKNRVWDRMKKEYPRLAKVGEDRGANPDGTLIASRKSNTAVVAKVKEALLGLTSDSSALAMKAKNALGILGYIETSENDFKHTIEILRAAGVDKDFNFKF</sequence>
<gene>
    <name evidence="1" type="ORF">LCGC14_2341700</name>
</gene>
<proteinExistence type="predicted"/>
<dbReference type="Pfam" id="PF12974">
    <property type="entry name" value="Phosphonate-bd"/>
    <property type="match status" value="1"/>
</dbReference>
<evidence type="ECO:0000313" key="1">
    <source>
        <dbReference type="EMBL" id="KKL46825.1"/>
    </source>
</evidence>
<dbReference type="Gene3D" id="3.40.190.10">
    <property type="entry name" value="Periplasmic binding protein-like II"/>
    <property type="match status" value="2"/>
</dbReference>
<comment type="caution">
    <text evidence="1">The sequence shown here is derived from an EMBL/GenBank/DDBJ whole genome shotgun (WGS) entry which is preliminary data.</text>
</comment>
<dbReference type="PANTHER" id="PTHR35841">
    <property type="entry name" value="PHOSPHONATES-BINDING PERIPLASMIC PROTEIN"/>
    <property type="match status" value="1"/>
</dbReference>
<reference evidence="1" key="1">
    <citation type="journal article" date="2015" name="Nature">
        <title>Complex archaea that bridge the gap between prokaryotes and eukaryotes.</title>
        <authorList>
            <person name="Spang A."/>
            <person name="Saw J.H."/>
            <person name="Jorgensen S.L."/>
            <person name="Zaremba-Niedzwiedzka K."/>
            <person name="Martijn J."/>
            <person name="Lind A.E."/>
            <person name="van Eijk R."/>
            <person name="Schleper C."/>
            <person name="Guy L."/>
            <person name="Ettema T.J."/>
        </authorList>
    </citation>
    <scope>NUCLEOTIDE SEQUENCE</scope>
</reference>
<dbReference type="PANTHER" id="PTHR35841:SF1">
    <property type="entry name" value="PHOSPHONATES-BINDING PERIPLASMIC PROTEIN"/>
    <property type="match status" value="1"/>
</dbReference>
<evidence type="ECO:0008006" key="2">
    <source>
        <dbReference type="Google" id="ProtNLM"/>
    </source>
</evidence>
<protein>
    <recommendedName>
        <fullName evidence="2">Solute-binding protein family 3/N-terminal domain-containing protein</fullName>
    </recommendedName>
</protein>
<dbReference type="SUPFAM" id="SSF53850">
    <property type="entry name" value="Periplasmic binding protein-like II"/>
    <property type="match status" value="1"/>
</dbReference>